<gene>
    <name evidence="2" type="ORF">ACFO3F_05500</name>
</gene>
<comment type="caution">
    <text evidence="2">The sequence shown here is derived from an EMBL/GenBank/DDBJ whole genome shotgun (WGS) entry which is preliminary data.</text>
</comment>
<dbReference type="SUPFAM" id="SSF54427">
    <property type="entry name" value="NTF2-like"/>
    <property type="match status" value="1"/>
</dbReference>
<feature type="domain" description="DUF4440" evidence="1">
    <location>
        <begin position="9"/>
        <end position="111"/>
    </location>
</feature>
<reference evidence="3" key="1">
    <citation type="journal article" date="2019" name="Int. J. Syst. Evol. Microbiol.">
        <title>The Global Catalogue of Microorganisms (GCM) 10K type strain sequencing project: providing services to taxonomists for standard genome sequencing and annotation.</title>
        <authorList>
            <consortium name="The Broad Institute Genomics Platform"/>
            <consortium name="The Broad Institute Genome Sequencing Center for Infectious Disease"/>
            <person name="Wu L."/>
            <person name="Ma J."/>
        </authorList>
    </citation>
    <scope>NUCLEOTIDE SEQUENCE [LARGE SCALE GENOMIC DNA]</scope>
    <source>
        <strain evidence="3">JCM 3369</strain>
    </source>
</reference>
<keyword evidence="3" id="KW-1185">Reference proteome</keyword>
<evidence type="ECO:0000313" key="2">
    <source>
        <dbReference type="EMBL" id="MFC4554697.1"/>
    </source>
</evidence>
<accession>A0ABV9D8K6</accession>
<organism evidence="2 3">
    <name type="scientific">Georgenia faecalis</name>
    <dbReference type="NCBI Taxonomy" id="2483799"/>
    <lineage>
        <taxon>Bacteria</taxon>
        <taxon>Bacillati</taxon>
        <taxon>Actinomycetota</taxon>
        <taxon>Actinomycetes</taxon>
        <taxon>Micrococcales</taxon>
        <taxon>Bogoriellaceae</taxon>
        <taxon>Georgenia</taxon>
    </lineage>
</organism>
<protein>
    <submittedName>
        <fullName evidence="2">Nuclear transport factor 2 family protein</fullName>
    </submittedName>
</protein>
<dbReference type="InterPro" id="IPR032710">
    <property type="entry name" value="NTF2-like_dom_sf"/>
</dbReference>
<proteinExistence type="predicted"/>
<dbReference type="Gene3D" id="3.10.450.50">
    <property type="match status" value="1"/>
</dbReference>
<dbReference type="EMBL" id="JBHSGF010000003">
    <property type="protein sequence ID" value="MFC4554697.1"/>
    <property type="molecule type" value="Genomic_DNA"/>
</dbReference>
<dbReference type="Pfam" id="PF14534">
    <property type="entry name" value="DUF4440"/>
    <property type="match status" value="1"/>
</dbReference>
<evidence type="ECO:0000313" key="3">
    <source>
        <dbReference type="Proteomes" id="UP001595955"/>
    </source>
</evidence>
<dbReference type="Proteomes" id="UP001595955">
    <property type="component" value="Unassembled WGS sequence"/>
</dbReference>
<name>A0ABV9D8K6_9MICO</name>
<evidence type="ECO:0000259" key="1">
    <source>
        <dbReference type="Pfam" id="PF14534"/>
    </source>
</evidence>
<dbReference type="InterPro" id="IPR027843">
    <property type="entry name" value="DUF4440"/>
</dbReference>
<dbReference type="RefSeq" id="WP_122825259.1">
    <property type="nucleotide sequence ID" value="NZ_CP033325.1"/>
</dbReference>
<sequence length="124" mass="13378">MTDLTLDALLALEHRGWDALCRSQGGAFYGELMTAEALMVLTNGMVLDRDAIAASLDDAPPWATYTLTDARAVPVGTDAAALVYRATATREGQAEPFVALMTSVYRRTGGRTRLALYQQTTIAH</sequence>